<dbReference type="AlphaFoldDB" id="A0A9D4CKU2"/>
<accession>A0A9D4CKU2</accession>
<comment type="caution">
    <text evidence="2">The sequence shown here is derived from an EMBL/GenBank/DDBJ whole genome shotgun (WGS) entry which is preliminary data.</text>
</comment>
<evidence type="ECO:0000313" key="3">
    <source>
        <dbReference type="Proteomes" id="UP000828390"/>
    </source>
</evidence>
<name>A0A9D4CKU2_DREPO</name>
<dbReference type="Proteomes" id="UP000828390">
    <property type="component" value="Unassembled WGS sequence"/>
</dbReference>
<organism evidence="2 3">
    <name type="scientific">Dreissena polymorpha</name>
    <name type="common">Zebra mussel</name>
    <name type="synonym">Mytilus polymorpha</name>
    <dbReference type="NCBI Taxonomy" id="45954"/>
    <lineage>
        <taxon>Eukaryota</taxon>
        <taxon>Metazoa</taxon>
        <taxon>Spiralia</taxon>
        <taxon>Lophotrochozoa</taxon>
        <taxon>Mollusca</taxon>
        <taxon>Bivalvia</taxon>
        <taxon>Autobranchia</taxon>
        <taxon>Heteroconchia</taxon>
        <taxon>Euheterodonta</taxon>
        <taxon>Imparidentia</taxon>
        <taxon>Neoheterodontei</taxon>
        <taxon>Myida</taxon>
        <taxon>Dreissenoidea</taxon>
        <taxon>Dreissenidae</taxon>
        <taxon>Dreissena</taxon>
    </lineage>
</organism>
<feature type="region of interest" description="Disordered" evidence="1">
    <location>
        <begin position="15"/>
        <end position="57"/>
    </location>
</feature>
<proteinExistence type="predicted"/>
<evidence type="ECO:0000313" key="2">
    <source>
        <dbReference type="EMBL" id="KAH3727219.1"/>
    </source>
</evidence>
<feature type="compositionally biased region" description="Acidic residues" evidence="1">
    <location>
        <begin position="43"/>
        <end position="56"/>
    </location>
</feature>
<feature type="compositionally biased region" description="Polar residues" evidence="1">
    <location>
        <begin position="19"/>
        <end position="32"/>
    </location>
</feature>
<reference evidence="2" key="1">
    <citation type="journal article" date="2019" name="bioRxiv">
        <title>The Genome of the Zebra Mussel, Dreissena polymorpha: A Resource for Invasive Species Research.</title>
        <authorList>
            <person name="McCartney M.A."/>
            <person name="Auch B."/>
            <person name="Kono T."/>
            <person name="Mallez S."/>
            <person name="Zhang Y."/>
            <person name="Obille A."/>
            <person name="Becker A."/>
            <person name="Abrahante J.E."/>
            <person name="Garbe J."/>
            <person name="Badalamenti J.P."/>
            <person name="Herman A."/>
            <person name="Mangelson H."/>
            <person name="Liachko I."/>
            <person name="Sullivan S."/>
            <person name="Sone E.D."/>
            <person name="Koren S."/>
            <person name="Silverstein K.A.T."/>
            <person name="Beckman K.B."/>
            <person name="Gohl D.M."/>
        </authorList>
    </citation>
    <scope>NUCLEOTIDE SEQUENCE</scope>
    <source>
        <strain evidence="2">Duluth1</strain>
        <tissue evidence="2">Whole animal</tissue>
    </source>
</reference>
<reference evidence="2" key="2">
    <citation type="submission" date="2020-11" db="EMBL/GenBank/DDBJ databases">
        <authorList>
            <person name="McCartney M.A."/>
            <person name="Auch B."/>
            <person name="Kono T."/>
            <person name="Mallez S."/>
            <person name="Becker A."/>
            <person name="Gohl D.M."/>
            <person name="Silverstein K.A.T."/>
            <person name="Koren S."/>
            <person name="Bechman K.B."/>
            <person name="Herman A."/>
            <person name="Abrahante J.E."/>
            <person name="Garbe J."/>
        </authorList>
    </citation>
    <scope>NUCLEOTIDE SEQUENCE</scope>
    <source>
        <strain evidence="2">Duluth1</strain>
        <tissue evidence="2">Whole animal</tissue>
    </source>
</reference>
<protein>
    <submittedName>
        <fullName evidence="2">Uncharacterized protein</fullName>
    </submittedName>
</protein>
<gene>
    <name evidence="2" type="ORF">DPMN_053148</name>
</gene>
<keyword evidence="3" id="KW-1185">Reference proteome</keyword>
<dbReference type="EMBL" id="JAIWYP010000012">
    <property type="protein sequence ID" value="KAH3727219.1"/>
    <property type="molecule type" value="Genomic_DNA"/>
</dbReference>
<sequence>MTEDKTFDVVPQYIAESATRPSTAGKATTSGSPVAGPSRAIQTDDDSMSLDDDVTDDEKCCCV</sequence>
<evidence type="ECO:0000256" key="1">
    <source>
        <dbReference type="SAM" id="MobiDB-lite"/>
    </source>
</evidence>